<dbReference type="InterPro" id="IPR036452">
    <property type="entry name" value="Ribo_hydro-like"/>
</dbReference>
<protein>
    <submittedName>
        <fullName evidence="2">Inosine-uridine nucleoside N-ribohydrolase</fullName>
    </submittedName>
</protein>
<dbReference type="Gene3D" id="3.90.245.10">
    <property type="entry name" value="Ribonucleoside hydrolase-like"/>
    <property type="match status" value="1"/>
</dbReference>
<dbReference type="RefSeq" id="WP_078809113.1">
    <property type="nucleotide sequence ID" value="NZ_FUWM01000005.1"/>
</dbReference>
<dbReference type="GO" id="GO:0016799">
    <property type="term" value="F:hydrolase activity, hydrolyzing N-glycosyl compounds"/>
    <property type="evidence" value="ECO:0007669"/>
    <property type="project" value="InterPro"/>
</dbReference>
<evidence type="ECO:0000313" key="2">
    <source>
        <dbReference type="EMBL" id="SJZ37494.1"/>
    </source>
</evidence>
<evidence type="ECO:0000313" key="3">
    <source>
        <dbReference type="Proteomes" id="UP000190625"/>
    </source>
</evidence>
<dbReference type="Proteomes" id="UP000190625">
    <property type="component" value="Unassembled WGS sequence"/>
</dbReference>
<accession>A0A1T4K4Y7</accession>
<evidence type="ECO:0000259" key="1">
    <source>
        <dbReference type="Pfam" id="PF01156"/>
    </source>
</evidence>
<keyword evidence="2" id="KW-0378">Hydrolase</keyword>
<organism evidence="2 3">
    <name type="scientific">Selenihalanaerobacter shriftii</name>
    <dbReference type="NCBI Taxonomy" id="142842"/>
    <lineage>
        <taxon>Bacteria</taxon>
        <taxon>Bacillati</taxon>
        <taxon>Bacillota</taxon>
        <taxon>Clostridia</taxon>
        <taxon>Halanaerobiales</taxon>
        <taxon>Halobacteroidaceae</taxon>
        <taxon>Selenihalanaerobacter</taxon>
    </lineage>
</organism>
<dbReference type="OrthoDB" id="9797882at2"/>
<reference evidence="3" key="1">
    <citation type="submission" date="2017-02" db="EMBL/GenBank/DDBJ databases">
        <authorList>
            <person name="Varghese N."/>
            <person name="Submissions S."/>
        </authorList>
    </citation>
    <scope>NUCLEOTIDE SEQUENCE [LARGE SCALE GENOMIC DNA]</scope>
    <source>
        <strain evidence="3">ATCC BAA-73</strain>
    </source>
</reference>
<dbReference type="AlphaFoldDB" id="A0A1T4K4Y7"/>
<proteinExistence type="predicted"/>
<keyword evidence="3" id="KW-1185">Reference proteome</keyword>
<dbReference type="SUPFAM" id="SSF53590">
    <property type="entry name" value="Nucleoside hydrolase"/>
    <property type="match status" value="1"/>
</dbReference>
<dbReference type="STRING" id="142842.SAMN02745118_00612"/>
<gene>
    <name evidence="2" type="ORF">SAMN02745118_00612</name>
</gene>
<dbReference type="InterPro" id="IPR052775">
    <property type="entry name" value="IUN_hydrolase"/>
</dbReference>
<name>A0A1T4K4Y7_9FIRM</name>
<dbReference type="EMBL" id="FUWM01000005">
    <property type="protein sequence ID" value="SJZ37494.1"/>
    <property type="molecule type" value="Genomic_DNA"/>
</dbReference>
<dbReference type="Pfam" id="PF01156">
    <property type="entry name" value="IU_nuc_hydro"/>
    <property type="match status" value="1"/>
</dbReference>
<dbReference type="PANTHER" id="PTHR46190">
    <property type="entry name" value="SI:CH211-201H21.5-RELATED"/>
    <property type="match status" value="1"/>
</dbReference>
<dbReference type="InterPro" id="IPR001910">
    <property type="entry name" value="Inosine/uridine_hydrolase_dom"/>
</dbReference>
<dbReference type="PANTHER" id="PTHR46190:SF1">
    <property type="entry name" value="SI:CH211-201H21.5"/>
    <property type="match status" value="1"/>
</dbReference>
<sequence length="298" mass="33575">MQKILFDCDNTMGLQQKDVDDGLVLIYLLGCLDIDLLGVTSVFGNGSLKDANQVTKQMYKDLEVTDIPFNSGAADSSDIQTDAASFLVKIAKENPGKITLLATGPLTNLKAAYKLDSKFFSYLKEIVIMGGITDPLYFGDKEVEELNFSCDPKATELILKASVPITVATGNLCLQAFFDNADWQRLQSEELSSYQYIFKNIKHWYEYNQELIGRVGFYMWDLVSALYVTHPELYSSKYYNLKSTEDDLNEGKLILEEAENRDVSIPGLINIPAEIKDINRFKDAIFDAWQKVKVMEGN</sequence>
<feature type="domain" description="Inosine/uridine-preferring nucleoside hydrolase" evidence="1">
    <location>
        <begin position="4"/>
        <end position="260"/>
    </location>
</feature>